<reference evidence="2 3" key="1">
    <citation type="submission" date="2021-06" db="EMBL/GenBank/DDBJ databases">
        <title>Bacillus sp. RD4P76, an endophyte from a halophyte.</title>
        <authorList>
            <person name="Sun J.-Q."/>
        </authorList>
    </citation>
    <scope>NUCLEOTIDE SEQUENCE [LARGE SCALE GENOMIC DNA]</scope>
    <source>
        <strain evidence="2 3">CGMCC 1.15917</strain>
    </source>
</reference>
<gene>
    <name evidence="2" type="ORF">KS419_11255</name>
</gene>
<evidence type="ECO:0000313" key="2">
    <source>
        <dbReference type="EMBL" id="MBU9712318.1"/>
    </source>
</evidence>
<comment type="caution">
    <text evidence="2">The sequence shown here is derived from an EMBL/GenBank/DDBJ whole genome shotgun (WGS) entry which is preliminary data.</text>
</comment>
<sequence length="176" mass="20183">MDERDKFIKGKMDWNQFQNIFKDKGFMGNPFFGAGGKDPQWIEEYIQNVLKQSMPNTDQQNSPDRAQGQTPNQSQNPNINPNQSPQPLKREIFEGHYNMIVKILIPHHIHPNQLKIFHAANHLRIEGIPNHPPEIIELPALGKADGAMSVFKNSVLEVNIPKDPNVNYHEITIVFE</sequence>
<dbReference type="EMBL" id="JAHQCS010000096">
    <property type="protein sequence ID" value="MBU9712318.1"/>
    <property type="molecule type" value="Genomic_DNA"/>
</dbReference>
<proteinExistence type="predicted"/>
<evidence type="ECO:0000313" key="3">
    <source>
        <dbReference type="Proteomes" id="UP000784880"/>
    </source>
</evidence>
<evidence type="ECO:0000256" key="1">
    <source>
        <dbReference type="SAM" id="MobiDB-lite"/>
    </source>
</evidence>
<name>A0ABS6JF80_9BACI</name>
<dbReference type="CDD" id="cd00298">
    <property type="entry name" value="ACD_sHsps_p23-like"/>
    <property type="match status" value="1"/>
</dbReference>
<feature type="compositionally biased region" description="Low complexity" evidence="1">
    <location>
        <begin position="69"/>
        <end position="87"/>
    </location>
</feature>
<feature type="compositionally biased region" description="Polar residues" evidence="1">
    <location>
        <begin position="54"/>
        <end position="68"/>
    </location>
</feature>
<feature type="region of interest" description="Disordered" evidence="1">
    <location>
        <begin position="54"/>
        <end position="87"/>
    </location>
</feature>
<protein>
    <submittedName>
        <fullName evidence="2">Hsp20/alpha crystallin family protein</fullName>
    </submittedName>
</protein>
<accession>A0ABS6JF80</accession>
<dbReference type="Proteomes" id="UP000784880">
    <property type="component" value="Unassembled WGS sequence"/>
</dbReference>
<organism evidence="2 3">
    <name type="scientific">Evansella tamaricis</name>
    <dbReference type="NCBI Taxonomy" id="2069301"/>
    <lineage>
        <taxon>Bacteria</taxon>
        <taxon>Bacillati</taxon>
        <taxon>Bacillota</taxon>
        <taxon>Bacilli</taxon>
        <taxon>Bacillales</taxon>
        <taxon>Bacillaceae</taxon>
        <taxon>Evansella</taxon>
    </lineage>
</organism>
<keyword evidence="3" id="KW-1185">Reference proteome</keyword>
<dbReference type="RefSeq" id="WP_217066504.1">
    <property type="nucleotide sequence ID" value="NZ_JAHQCS010000096.1"/>
</dbReference>